<proteinExistence type="predicted"/>
<evidence type="ECO:0000256" key="1">
    <source>
        <dbReference type="SAM" id="MobiDB-lite"/>
    </source>
</evidence>
<dbReference type="EMBL" id="CAJGYM010000180">
    <property type="protein sequence ID" value="CAD6199513.1"/>
    <property type="molecule type" value="Genomic_DNA"/>
</dbReference>
<sequence length="85" mass="9805">MVILHLERRSKLSATQSEASKKKQTAAAPNLNLICKHRDTVTGEGDKRTRKLAFLLPTEGETLLFFEMNNRLSHEKSQKRRPFRV</sequence>
<feature type="compositionally biased region" description="Basic and acidic residues" evidence="1">
    <location>
        <begin position="1"/>
        <end position="10"/>
    </location>
</feature>
<gene>
    <name evidence="2" type="ORF">CAUJ_LOCUS15415</name>
</gene>
<accession>A0A8S1HSP1</accession>
<feature type="region of interest" description="Disordered" evidence="1">
    <location>
        <begin position="1"/>
        <end position="27"/>
    </location>
</feature>
<evidence type="ECO:0000313" key="3">
    <source>
        <dbReference type="Proteomes" id="UP000835052"/>
    </source>
</evidence>
<protein>
    <submittedName>
        <fullName evidence="2">Uncharacterized protein</fullName>
    </submittedName>
</protein>
<organism evidence="2 3">
    <name type="scientific">Caenorhabditis auriculariae</name>
    <dbReference type="NCBI Taxonomy" id="2777116"/>
    <lineage>
        <taxon>Eukaryota</taxon>
        <taxon>Metazoa</taxon>
        <taxon>Ecdysozoa</taxon>
        <taxon>Nematoda</taxon>
        <taxon>Chromadorea</taxon>
        <taxon>Rhabditida</taxon>
        <taxon>Rhabditina</taxon>
        <taxon>Rhabditomorpha</taxon>
        <taxon>Rhabditoidea</taxon>
        <taxon>Rhabditidae</taxon>
        <taxon>Peloderinae</taxon>
        <taxon>Caenorhabditis</taxon>
    </lineage>
</organism>
<name>A0A8S1HSP1_9PELO</name>
<dbReference type="AlphaFoldDB" id="A0A8S1HSP1"/>
<dbReference type="Proteomes" id="UP000835052">
    <property type="component" value="Unassembled WGS sequence"/>
</dbReference>
<reference evidence="2" key="1">
    <citation type="submission" date="2020-10" db="EMBL/GenBank/DDBJ databases">
        <authorList>
            <person name="Kikuchi T."/>
        </authorList>
    </citation>
    <scope>NUCLEOTIDE SEQUENCE</scope>
    <source>
        <strain evidence="2">NKZ352</strain>
    </source>
</reference>
<evidence type="ECO:0000313" key="2">
    <source>
        <dbReference type="EMBL" id="CAD6199513.1"/>
    </source>
</evidence>
<comment type="caution">
    <text evidence="2">The sequence shown here is derived from an EMBL/GenBank/DDBJ whole genome shotgun (WGS) entry which is preliminary data.</text>
</comment>
<keyword evidence="3" id="KW-1185">Reference proteome</keyword>